<protein>
    <submittedName>
        <fullName evidence="2">Low temperature requirement protein A</fullName>
    </submittedName>
</protein>
<dbReference type="InterPro" id="IPR010640">
    <property type="entry name" value="Low_temperature_requirement_A"/>
</dbReference>
<reference evidence="2 3" key="1">
    <citation type="submission" date="2019-12" db="EMBL/GenBank/DDBJ databases">
        <title>Whole genome sequencing of endophytic Actinobacterium Micromonospora sp. MPMI6T.</title>
        <authorList>
            <person name="Evv R."/>
            <person name="Podile A.R."/>
        </authorList>
    </citation>
    <scope>NUCLEOTIDE SEQUENCE [LARGE SCALE GENOMIC DNA]</scope>
    <source>
        <strain evidence="2 3">MPMI6</strain>
    </source>
</reference>
<feature type="transmembrane region" description="Helical" evidence="1">
    <location>
        <begin position="21"/>
        <end position="40"/>
    </location>
</feature>
<dbReference type="Proteomes" id="UP000823521">
    <property type="component" value="Unassembled WGS sequence"/>
</dbReference>
<feature type="transmembrane region" description="Helical" evidence="1">
    <location>
        <begin position="182"/>
        <end position="205"/>
    </location>
</feature>
<accession>A0ABS3VQ84</accession>
<feature type="transmembrane region" description="Helical" evidence="1">
    <location>
        <begin position="85"/>
        <end position="105"/>
    </location>
</feature>
<dbReference type="Pfam" id="PF06772">
    <property type="entry name" value="LtrA"/>
    <property type="match status" value="1"/>
</dbReference>
<feature type="transmembrane region" description="Helical" evidence="1">
    <location>
        <begin position="356"/>
        <end position="375"/>
    </location>
</feature>
<gene>
    <name evidence="2" type="ORF">GSF22_11150</name>
</gene>
<feature type="transmembrane region" description="Helical" evidence="1">
    <location>
        <begin position="243"/>
        <end position="270"/>
    </location>
</feature>
<evidence type="ECO:0000256" key="1">
    <source>
        <dbReference type="SAM" id="Phobius"/>
    </source>
</evidence>
<keyword evidence="1" id="KW-1133">Transmembrane helix</keyword>
<feature type="transmembrane region" description="Helical" evidence="1">
    <location>
        <begin position="217"/>
        <end position="237"/>
    </location>
</feature>
<keyword evidence="3" id="KW-1185">Reference proteome</keyword>
<feature type="transmembrane region" description="Helical" evidence="1">
    <location>
        <begin position="117"/>
        <end position="135"/>
    </location>
</feature>
<sequence length="432" mass="46748">MGSGRTPRLGPIRAVGAGTRVARLEVFFDLVFVYGFFNIARYAGEELTLAGLYKGLLVLALLWLTWVAHMLVAQRVRLGEGYAPLVVFIAMAALLAMALTIPRTFGEIPGGVSGPLVFPACYFTIRALHLGLHFYAVRGVPVEQRQILRISAAMVVSTGLLYLAALLPWLPERYDQFWVRVGLWTLALLVEYGTGLAVGLAGWRVAAPGHFVERFELMVNIAFGELIISIGIGSGVLGEPITWQALFFSMLGMLVIASLWWAYFDLIAPAAGLAMHGSRGRRRVALARDGYIYLHLPMIAGLILVALGGEEMLRHLGATESNLVRPLHGLGPSLLYAGVAVYLASLVAFQFRLLGTVLWTRVGAVVLAGAAIPFAGHLPALAALGAIAGLCAALVTAETILLADARHALHAAVRAEREAQEAREAEWWRQRR</sequence>
<dbReference type="RefSeq" id="WP_208813453.1">
    <property type="nucleotide sequence ID" value="NZ_WVUH01000072.1"/>
</dbReference>
<feature type="transmembrane region" description="Helical" evidence="1">
    <location>
        <begin position="52"/>
        <end position="73"/>
    </location>
</feature>
<feature type="transmembrane region" description="Helical" evidence="1">
    <location>
        <begin position="381"/>
        <end position="403"/>
    </location>
</feature>
<feature type="transmembrane region" description="Helical" evidence="1">
    <location>
        <begin position="291"/>
        <end position="309"/>
    </location>
</feature>
<comment type="caution">
    <text evidence="2">The sequence shown here is derived from an EMBL/GenBank/DDBJ whole genome shotgun (WGS) entry which is preliminary data.</text>
</comment>
<dbReference type="PANTHER" id="PTHR36840:SF1">
    <property type="entry name" value="BLL5714 PROTEIN"/>
    <property type="match status" value="1"/>
</dbReference>
<keyword evidence="1" id="KW-0472">Membrane</keyword>
<proteinExistence type="predicted"/>
<feature type="transmembrane region" description="Helical" evidence="1">
    <location>
        <begin position="329"/>
        <end position="349"/>
    </location>
</feature>
<keyword evidence="1" id="KW-0812">Transmembrane</keyword>
<name>A0ABS3VQ84_MICEH</name>
<organism evidence="2 3">
    <name type="scientific">Micromonospora echinofusca</name>
    <dbReference type="NCBI Taxonomy" id="47858"/>
    <lineage>
        <taxon>Bacteria</taxon>
        <taxon>Bacillati</taxon>
        <taxon>Actinomycetota</taxon>
        <taxon>Actinomycetes</taxon>
        <taxon>Micromonosporales</taxon>
        <taxon>Micromonosporaceae</taxon>
        <taxon>Micromonospora</taxon>
    </lineage>
</organism>
<feature type="transmembrane region" description="Helical" evidence="1">
    <location>
        <begin position="147"/>
        <end position="170"/>
    </location>
</feature>
<dbReference type="PANTHER" id="PTHR36840">
    <property type="entry name" value="BLL5714 PROTEIN"/>
    <property type="match status" value="1"/>
</dbReference>
<dbReference type="EMBL" id="WVUH01000072">
    <property type="protein sequence ID" value="MBO4206553.1"/>
    <property type="molecule type" value="Genomic_DNA"/>
</dbReference>
<evidence type="ECO:0000313" key="3">
    <source>
        <dbReference type="Proteomes" id="UP000823521"/>
    </source>
</evidence>
<evidence type="ECO:0000313" key="2">
    <source>
        <dbReference type="EMBL" id="MBO4206553.1"/>
    </source>
</evidence>